<feature type="non-terminal residue" evidence="1">
    <location>
        <position position="89"/>
    </location>
</feature>
<organism evidence="1 2">
    <name type="scientific">Clonorchis sinensis</name>
    <name type="common">Chinese liver fluke</name>
    <dbReference type="NCBI Taxonomy" id="79923"/>
    <lineage>
        <taxon>Eukaryota</taxon>
        <taxon>Metazoa</taxon>
        <taxon>Spiralia</taxon>
        <taxon>Lophotrochozoa</taxon>
        <taxon>Platyhelminthes</taxon>
        <taxon>Trematoda</taxon>
        <taxon>Digenea</taxon>
        <taxon>Opisthorchiida</taxon>
        <taxon>Opisthorchiata</taxon>
        <taxon>Opisthorchiidae</taxon>
        <taxon>Clonorchis</taxon>
    </lineage>
</organism>
<dbReference type="Proteomes" id="UP000008909">
    <property type="component" value="Unassembled WGS sequence"/>
</dbReference>
<keyword evidence="2" id="KW-1185">Reference proteome</keyword>
<protein>
    <submittedName>
        <fullName evidence="1">Uncharacterized protein</fullName>
    </submittedName>
</protein>
<proteinExistence type="predicted"/>
<reference evidence="1" key="1">
    <citation type="journal article" date="2011" name="Genome Biol.">
        <title>The draft genome of the carcinogenic human liver fluke Clonorchis sinensis.</title>
        <authorList>
            <person name="Wang X."/>
            <person name="Chen W."/>
            <person name="Huang Y."/>
            <person name="Sun J."/>
            <person name="Men J."/>
            <person name="Liu H."/>
            <person name="Luo F."/>
            <person name="Guo L."/>
            <person name="Lv X."/>
            <person name="Deng C."/>
            <person name="Zhou C."/>
            <person name="Fan Y."/>
            <person name="Li X."/>
            <person name="Huang L."/>
            <person name="Hu Y."/>
            <person name="Liang C."/>
            <person name="Hu X."/>
            <person name="Xu J."/>
            <person name="Yu X."/>
        </authorList>
    </citation>
    <scope>NUCLEOTIDE SEQUENCE [LARGE SCALE GENOMIC DNA]</scope>
    <source>
        <strain evidence="1">Henan</strain>
    </source>
</reference>
<name>G7YJD4_CLOSI</name>
<dbReference type="EMBL" id="DF143411">
    <property type="protein sequence ID" value="GAA53067.1"/>
    <property type="molecule type" value="Genomic_DNA"/>
</dbReference>
<evidence type="ECO:0000313" key="1">
    <source>
        <dbReference type="EMBL" id="GAA53067.1"/>
    </source>
</evidence>
<gene>
    <name evidence="1" type="ORF">CLF_109472</name>
</gene>
<reference key="2">
    <citation type="submission" date="2011-10" db="EMBL/GenBank/DDBJ databases">
        <title>The genome and transcriptome sequence of Clonorchis sinensis provide insights into the carcinogenic liver fluke.</title>
        <authorList>
            <person name="Wang X."/>
            <person name="Huang Y."/>
            <person name="Chen W."/>
            <person name="Liu H."/>
            <person name="Guo L."/>
            <person name="Chen Y."/>
            <person name="Luo F."/>
            <person name="Zhou W."/>
            <person name="Sun J."/>
            <person name="Mao Q."/>
            <person name="Liang P."/>
            <person name="Zhou C."/>
            <person name="Tian Y."/>
            <person name="Men J."/>
            <person name="Lv X."/>
            <person name="Huang L."/>
            <person name="Zhou J."/>
            <person name="Hu Y."/>
            <person name="Li R."/>
            <person name="Zhang F."/>
            <person name="Lei H."/>
            <person name="Li X."/>
            <person name="Hu X."/>
            <person name="Liang C."/>
            <person name="Xu J."/>
            <person name="Wu Z."/>
            <person name="Yu X."/>
        </authorList>
    </citation>
    <scope>NUCLEOTIDE SEQUENCE</scope>
    <source>
        <strain>Henan</strain>
    </source>
</reference>
<sequence length="89" mass="9890">MIQCSWDELRRQAKALENELDGKLAAFGTLSLRPDAVGSSAHQSSQSSSHFIVSGLNTPDGSFKIPNTREESFQSHTRMVSEIEQLLQR</sequence>
<dbReference type="AlphaFoldDB" id="G7YJD4"/>
<accession>G7YJD4</accession>
<evidence type="ECO:0000313" key="2">
    <source>
        <dbReference type="Proteomes" id="UP000008909"/>
    </source>
</evidence>